<sequence length="340" mass="38783">KEYPVGGLTGQPVNNFLTEEFINNMQACDSAFMLVDYQISESKERFPWKPNSQWISNLYPWPAPGKRITFNYQAPATAPQDCKDLKIRVIYELYDGAPILAKWIEIDNKGTMPVTLDSFKSEILALVETAPKVHYGEPHEVRMMAQEAGAYTKDFRKQPVQTDAPRDYIDRFTQLFVVTDYAMGGDMEAMKDNPAVRWVFDHPEYEFTGIRYYGQYKPARLEVTPLLGPGLEIKPGDTFESCTAFEMLRDASDRERRGLAECKFWRMMAPWTQENPIFMHVRQSDSEAVKQAIDQCAAVGFEMVIMTFGSGFKIENDSAAYLQRMKELSDYAAGKVIAIG</sequence>
<reference evidence="1 2" key="1">
    <citation type="journal article" date="2019" name="Nat. Med.">
        <title>A library of human gut bacterial isolates paired with longitudinal multiomics data enables mechanistic microbiome research.</title>
        <authorList>
            <person name="Poyet M."/>
            <person name="Groussin M."/>
            <person name="Gibbons S.M."/>
            <person name="Avila-Pacheco J."/>
            <person name="Jiang X."/>
            <person name="Kearney S.M."/>
            <person name="Perrotta A.R."/>
            <person name="Berdy B."/>
            <person name="Zhao S."/>
            <person name="Lieberman T.D."/>
            <person name="Swanson P.K."/>
            <person name="Smith M."/>
            <person name="Roesemann S."/>
            <person name="Alexander J.E."/>
            <person name="Rich S.A."/>
            <person name="Livny J."/>
            <person name="Vlamakis H."/>
            <person name="Clish C."/>
            <person name="Bullock K."/>
            <person name="Deik A."/>
            <person name="Scott J."/>
            <person name="Pierce K.A."/>
            <person name="Xavier R.J."/>
            <person name="Alm E.J."/>
        </authorList>
    </citation>
    <scope>NUCLEOTIDE SEQUENCE [LARGE SCALE GENOMIC DNA]</scope>
    <source>
        <strain evidence="1 2">BIOML-A1</strain>
    </source>
</reference>
<evidence type="ECO:0000313" key="2">
    <source>
        <dbReference type="Proteomes" id="UP000429838"/>
    </source>
</evidence>
<organism evidence="1 2">
    <name type="scientific">Bacteroides fragilis</name>
    <dbReference type="NCBI Taxonomy" id="817"/>
    <lineage>
        <taxon>Bacteria</taxon>
        <taxon>Pseudomonadati</taxon>
        <taxon>Bacteroidota</taxon>
        <taxon>Bacteroidia</taxon>
        <taxon>Bacteroidales</taxon>
        <taxon>Bacteroidaceae</taxon>
        <taxon>Bacteroides</taxon>
    </lineage>
</organism>
<protein>
    <submittedName>
        <fullName evidence="1">Uncharacterized protein</fullName>
    </submittedName>
</protein>
<proteinExistence type="predicted"/>
<feature type="non-terminal residue" evidence="1">
    <location>
        <position position="1"/>
    </location>
</feature>
<accession>A0A642LA35</accession>
<name>A0A642LA35_BACFG</name>
<gene>
    <name evidence="1" type="ORF">F2Z25_24335</name>
</gene>
<dbReference type="EMBL" id="VWAQ01000120">
    <property type="protein sequence ID" value="KAA5199674.1"/>
    <property type="molecule type" value="Genomic_DNA"/>
</dbReference>
<feature type="non-terminal residue" evidence="1">
    <location>
        <position position="340"/>
    </location>
</feature>
<evidence type="ECO:0000313" key="1">
    <source>
        <dbReference type="EMBL" id="KAA5199674.1"/>
    </source>
</evidence>
<dbReference type="AlphaFoldDB" id="A0A642LA35"/>
<comment type="caution">
    <text evidence="1">The sequence shown here is derived from an EMBL/GenBank/DDBJ whole genome shotgun (WGS) entry which is preliminary data.</text>
</comment>
<dbReference type="Proteomes" id="UP000429838">
    <property type="component" value="Unassembled WGS sequence"/>
</dbReference>